<evidence type="ECO:0000256" key="4">
    <source>
        <dbReference type="ARBA" id="ARBA00022729"/>
    </source>
</evidence>
<feature type="signal peptide" evidence="8">
    <location>
        <begin position="1"/>
        <end position="24"/>
    </location>
</feature>
<evidence type="ECO:0000259" key="9">
    <source>
        <dbReference type="Pfam" id="PF01565"/>
    </source>
</evidence>
<keyword evidence="6" id="KW-1015">Disulfide bond</keyword>
<comment type="similarity">
    <text evidence="2">Belongs to the oxygen-dependent FAD-linked oxidoreductase family.</text>
</comment>
<keyword evidence="4 8" id="KW-0732">Signal</keyword>
<feature type="domain" description="FAD linked oxidase N-terminal" evidence="9">
    <location>
        <begin position="52"/>
        <end position="139"/>
    </location>
</feature>
<evidence type="ECO:0000256" key="1">
    <source>
        <dbReference type="ARBA" id="ARBA00001974"/>
    </source>
</evidence>
<evidence type="ECO:0000256" key="3">
    <source>
        <dbReference type="ARBA" id="ARBA00022630"/>
    </source>
</evidence>
<keyword evidence="7" id="KW-0325">Glycoprotein</keyword>
<dbReference type="GO" id="GO:0050660">
    <property type="term" value="F:flavin adenine dinucleotide binding"/>
    <property type="evidence" value="ECO:0007669"/>
    <property type="project" value="InterPro"/>
</dbReference>
<keyword evidence="11" id="KW-1185">Reference proteome</keyword>
<gene>
    <name evidence="10" type="ORF">POTOM_041453</name>
</gene>
<dbReference type="OrthoDB" id="1694385at2759"/>
<dbReference type="Pfam" id="PF01565">
    <property type="entry name" value="FAD_binding_4"/>
    <property type="match status" value="1"/>
</dbReference>
<dbReference type="Proteomes" id="UP000886885">
    <property type="component" value="Chromosome 11D"/>
</dbReference>
<evidence type="ECO:0000256" key="7">
    <source>
        <dbReference type="ARBA" id="ARBA00023180"/>
    </source>
</evidence>
<evidence type="ECO:0000256" key="5">
    <source>
        <dbReference type="ARBA" id="ARBA00022827"/>
    </source>
</evidence>
<proteinExistence type="inferred from homology"/>
<protein>
    <recommendedName>
        <fullName evidence="9">FAD linked oxidase N-terminal domain-containing protein</fullName>
    </recommendedName>
</protein>
<reference evidence="10" key="1">
    <citation type="journal article" date="2020" name="bioRxiv">
        <title>Hybrid origin of Populus tomentosa Carr. identified through genome sequencing and phylogenomic analysis.</title>
        <authorList>
            <person name="An X."/>
            <person name="Gao K."/>
            <person name="Chen Z."/>
            <person name="Li J."/>
            <person name="Yang X."/>
            <person name="Yang X."/>
            <person name="Zhou J."/>
            <person name="Guo T."/>
            <person name="Zhao T."/>
            <person name="Huang S."/>
            <person name="Miao D."/>
            <person name="Khan W.U."/>
            <person name="Rao P."/>
            <person name="Ye M."/>
            <person name="Lei B."/>
            <person name="Liao W."/>
            <person name="Wang J."/>
            <person name="Ji L."/>
            <person name="Li Y."/>
            <person name="Guo B."/>
            <person name="Mustafa N.S."/>
            <person name="Li S."/>
            <person name="Yun Q."/>
            <person name="Keller S.R."/>
            <person name="Mao J."/>
            <person name="Zhang R."/>
            <person name="Strauss S.H."/>
        </authorList>
    </citation>
    <scope>NUCLEOTIDE SEQUENCE</scope>
    <source>
        <strain evidence="10">GM15</strain>
        <tissue evidence="10">Leaf</tissue>
    </source>
</reference>
<keyword evidence="3" id="KW-0285">Flavoprotein</keyword>
<sequence length="233" mass="26123">MVPSRSPILSIVVVLSFPFSTVLYAPKNSSFNSVLQYSAQNLRFTLPSVPKPESIFTPLQESHIQAVVICSKQLGIHLRVRSGGHDFEGLSYVSEIEKPFIVVDLAKLRSISVDVKHNSAWVQVGATNGELYYRISEKSKNFKSNIDKYDLRELRSKVIMKRNANITRVQIPIKWSLVRGTMSADTIPLEHSLGMVPLVANLPNVNLVILGSKEYDILWLRKSLVGWIYGGVD</sequence>
<evidence type="ECO:0000313" key="10">
    <source>
        <dbReference type="EMBL" id="KAG6755620.1"/>
    </source>
</evidence>
<comment type="cofactor">
    <cofactor evidence="1">
        <name>FAD</name>
        <dbReference type="ChEBI" id="CHEBI:57692"/>
    </cofactor>
</comment>
<accession>A0A8X7Z2I6</accession>
<dbReference type="InterPro" id="IPR006094">
    <property type="entry name" value="Oxid_FAD_bind_N"/>
</dbReference>
<evidence type="ECO:0000256" key="2">
    <source>
        <dbReference type="ARBA" id="ARBA00005466"/>
    </source>
</evidence>
<dbReference type="AlphaFoldDB" id="A0A8X7Z2I6"/>
<organism evidence="10 11">
    <name type="scientific">Populus tomentosa</name>
    <name type="common">Chinese white poplar</name>
    <dbReference type="NCBI Taxonomy" id="118781"/>
    <lineage>
        <taxon>Eukaryota</taxon>
        <taxon>Viridiplantae</taxon>
        <taxon>Streptophyta</taxon>
        <taxon>Embryophyta</taxon>
        <taxon>Tracheophyta</taxon>
        <taxon>Spermatophyta</taxon>
        <taxon>Magnoliopsida</taxon>
        <taxon>eudicotyledons</taxon>
        <taxon>Gunneridae</taxon>
        <taxon>Pentapetalae</taxon>
        <taxon>rosids</taxon>
        <taxon>fabids</taxon>
        <taxon>Malpighiales</taxon>
        <taxon>Salicaceae</taxon>
        <taxon>Saliceae</taxon>
        <taxon>Populus</taxon>
    </lineage>
</organism>
<evidence type="ECO:0000256" key="6">
    <source>
        <dbReference type="ARBA" id="ARBA00023157"/>
    </source>
</evidence>
<dbReference type="GO" id="GO:1901696">
    <property type="term" value="P:cannabinoid biosynthetic process"/>
    <property type="evidence" value="ECO:0007669"/>
    <property type="project" value="UniProtKB-ARBA"/>
</dbReference>
<dbReference type="FunFam" id="3.30.43.10:FF:000004">
    <property type="entry name" value="Berberine bridge enzyme-like 15"/>
    <property type="match status" value="1"/>
</dbReference>
<evidence type="ECO:0000313" key="11">
    <source>
        <dbReference type="Proteomes" id="UP000886885"/>
    </source>
</evidence>
<keyword evidence="5" id="KW-0274">FAD</keyword>
<evidence type="ECO:0000256" key="8">
    <source>
        <dbReference type="SAM" id="SignalP"/>
    </source>
</evidence>
<feature type="chain" id="PRO_5036449659" description="FAD linked oxidase N-terminal domain-containing protein" evidence="8">
    <location>
        <begin position="25"/>
        <end position="233"/>
    </location>
</feature>
<comment type="caution">
    <text evidence="10">The sequence shown here is derived from an EMBL/GenBank/DDBJ whole genome shotgun (WGS) entry which is preliminary data.</text>
</comment>
<dbReference type="EMBL" id="JAAWWB010000022">
    <property type="protein sequence ID" value="KAG6755620.1"/>
    <property type="molecule type" value="Genomic_DNA"/>
</dbReference>
<dbReference type="PANTHER" id="PTHR32448">
    <property type="entry name" value="OS08G0158400 PROTEIN"/>
    <property type="match status" value="1"/>
</dbReference>
<name>A0A8X7Z2I6_POPTO</name>